<gene>
    <name evidence="1" type="ORF">H8S11_00870</name>
</gene>
<sequence length="188" mass="21929">MDQLDEFLTLLSGSFDNAQQFEEMRRKGDLQFPFAQHINTVCNSKIRNLPENFEGVFLVEESYYTVEGKTHASPHLFLFTEEGDRVKLTSYELPEGCEKEHFTYQEMDEIEYSSLKCSDKFSPALYEKKGDIWEGGSVSMFTPVLKFTLFERFSPECLAVSETMEVNGKRTFGYDVPILYRRIEQRTE</sequence>
<evidence type="ECO:0000313" key="1">
    <source>
        <dbReference type="EMBL" id="MBC5721380.1"/>
    </source>
</evidence>
<dbReference type="InterPro" id="IPR038672">
    <property type="entry name" value="CpcT/CpeT_sf"/>
</dbReference>
<proteinExistence type="predicted"/>
<protein>
    <submittedName>
        <fullName evidence="1">Uncharacterized protein</fullName>
    </submittedName>
</protein>
<dbReference type="RefSeq" id="WP_186851871.1">
    <property type="nucleotide sequence ID" value="NZ_JACOPO010000001.1"/>
</dbReference>
<keyword evidence="2" id="KW-1185">Reference proteome</keyword>
<dbReference type="AlphaFoldDB" id="A0A8J6J6E1"/>
<name>A0A8J6J6E1_9FIRM</name>
<accession>A0A8J6J6E1</accession>
<organism evidence="1 2">
    <name type="scientific">Flintibacter hominis</name>
    <dbReference type="NCBI Taxonomy" id="2763048"/>
    <lineage>
        <taxon>Bacteria</taxon>
        <taxon>Bacillati</taxon>
        <taxon>Bacillota</taxon>
        <taxon>Clostridia</taxon>
        <taxon>Eubacteriales</taxon>
        <taxon>Flintibacter</taxon>
    </lineage>
</organism>
<dbReference type="EMBL" id="JACOPO010000001">
    <property type="protein sequence ID" value="MBC5721380.1"/>
    <property type="molecule type" value="Genomic_DNA"/>
</dbReference>
<reference evidence="1" key="1">
    <citation type="submission" date="2020-08" db="EMBL/GenBank/DDBJ databases">
        <title>Genome public.</title>
        <authorList>
            <person name="Liu C."/>
            <person name="Sun Q."/>
        </authorList>
    </citation>
    <scope>NUCLEOTIDE SEQUENCE</scope>
    <source>
        <strain evidence="1">NSJ-23</strain>
    </source>
</reference>
<evidence type="ECO:0000313" key="2">
    <source>
        <dbReference type="Proteomes" id="UP000628736"/>
    </source>
</evidence>
<dbReference type="Proteomes" id="UP000628736">
    <property type="component" value="Unassembled WGS sequence"/>
</dbReference>
<comment type="caution">
    <text evidence="1">The sequence shown here is derived from an EMBL/GenBank/DDBJ whole genome shotgun (WGS) entry which is preliminary data.</text>
</comment>
<dbReference type="Gene3D" id="2.40.128.590">
    <property type="entry name" value="CpcT/CpeT domain"/>
    <property type="match status" value="1"/>
</dbReference>